<protein>
    <submittedName>
        <fullName evidence="1">Uncharacterized protein</fullName>
    </submittedName>
</protein>
<dbReference type="EMBL" id="JARIHO010000135">
    <property type="protein sequence ID" value="KAJ7301427.1"/>
    <property type="molecule type" value="Genomic_DNA"/>
</dbReference>
<dbReference type="Proteomes" id="UP001218218">
    <property type="component" value="Unassembled WGS sequence"/>
</dbReference>
<evidence type="ECO:0000313" key="2">
    <source>
        <dbReference type="Proteomes" id="UP001218218"/>
    </source>
</evidence>
<gene>
    <name evidence="1" type="ORF">DFH08DRAFT_827551</name>
</gene>
<dbReference type="AlphaFoldDB" id="A0AAD6YYI7"/>
<comment type="caution">
    <text evidence="1">The sequence shown here is derived from an EMBL/GenBank/DDBJ whole genome shotgun (WGS) entry which is preliminary data.</text>
</comment>
<name>A0AAD6YYI7_9AGAR</name>
<proteinExistence type="predicted"/>
<keyword evidence="2" id="KW-1185">Reference proteome</keyword>
<reference evidence="1" key="1">
    <citation type="submission" date="2023-03" db="EMBL/GenBank/DDBJ databases">
        <title>Massive genome expansion in bonnet fungi (Mycena s.s.) driven by repeated elements and novel gene families across ecological guilds.</title>
        <authorList>
            <consortium name="Lawrence Berkeley National Laboratory"/>
            <person name="Harder C.B."/>
            <person name="Miyauchi S."/>
            <person name="Viragh M."/>
            <person name="Kuo A."/>
            <person name="Thoen E."/>
            <person name="Andreopoulos B."/>
            <person name="Lu D."/>
            <person name="Skrede I."/>
            <person name="Drula E."/>
            <person name="Henrissat B."/>
            <person name="Morin E."/>
            <person name="Kohler A."/>
            <person name="Barry K."/>
            <person name="LaButti K."/>
            <person name="Morin E."/>
            <person name="Salamov A."/>
            <person name="Lipzen A."/>
            <person name="Mereny Z."/>
            <person name="Hegedus B."/>
            <person name="Baldrian P."/>
            <person name="Stursova M."/>
            <person name="Weitz H."/>
            <person name="Taylor A."/>
            <person name="Grigoriev I.V."/>
            <person name="Nagy L.G."/>
            <person name="Martin F."/>
            <person name="Kauserud H."/>
        </authorList>
    </citation>
    <scope>NUCLEOTIDE SEQUENCE</scope>
    <source>
        <strain evidence="1">CBHHK002</strain>
    </source>
</reference>
<sequence>MWILLQEAWHCQVTEEGREKAEEKEKRDRRIQRRVMKSEQIHKVVEAVAEDTGMDVAFLRISTHFEYLSDEVSGPESESETPEDWKFRLATLANLRNDPTSLKATQILEFLVPGWRDEQYTEFVHSLQNRYEKRGKGDSKQYHCVYAGRVSTRIPRYALYNSGVKQD</sequence>
<accession>A0AAD6YYI7</accession>
<organism evidence="1 2">
    <name type="scientific">Mycena albidolilacea</name>
    <dbReference type="NCBI Taxonomy" id="1033008"/>
    <lineage>
        <taxon>Eukaryota</taxon>
        <taxon>Fungi</taxon>
        <taxon>Dikarya</taxon>
        <taxon>Basidiomycota</taxon>
        <taxon>Agaricomycotina</taxon>
        <taxon>Agaricomycetes</taxon>
        <taxon>Agaricomycetidae</taxon>
        <taxon>Agaricales</taxon>
        <taxon>Marasmiineae</taxon>
        <taxon>Mycenaceae</taxon>
        <taxon>Mycena</taxon>
    </lineage>
</organism>
<evidence type="ECO:0000313" key="1">
    <source>
        <dbReference type="EMBL" id="KAJ7301427.1"/>
    </source>
</evidence>